<keyword evidence="3" id="KW-0067">ATP-binding</keyword>
<evidence type="ECO:0000313" key="5">
    <source>
        <dbReference type="Proteomes" id="UP001209540"/>
    </source>
</evidence>
<dbReference type="GO" id="GO:0005524">
    <property type="term" value="F:ATP binding"/>
    <property type="evidence" value="ECO:0007669"/>
    <property type="project" value="UniProtKB-KW"/>
</dbReference>
<evidence type="ECO:0000256" key="3">
    <source>
        <dbReference type="ARBA" id="ARBA00022840"/>
    </source>
</evidence>
<keyword evidence="5" id="KW-1185">Reference proteome</keyword>
<dbReference type="InterPro" id="IPR027417">
    <property type="entry name" value="P-loop_NTPase"/>
</dbReference>
<dbReference type="PANTHER" id="PTHR12169:SF6">
    <property type="entry name" value="AFG1-LIKE ATPASE"/>
    <property type="match status" value="1"/>
</dbReference>
<dbReference type="NCBIfam" id="NF040713">
    <property type="entry name" value="ZapE"/>
    <property type="match status" value="1"/>
</dbReference>
<dbReference type="SUPFAM" id="SSF52540">
    <property type="entry name" value="P-loop containing nucleoside triphosphate hydrolases"/>
    <property type="match status" value="1"/>
</dbReference>
<dbReference type="EMBL" id="JAIXMP010000008">
    <property type="protein sequence ID" value="KAI9269037.1"/>
    <property type="molecule type" value="Genomic_DNA"/>
</dbReference>
<keyword evidence="2" id="KW-0547">Nucleotide-binding</keyword>
<sequence>MFRKTVHNDIARHMLNARTFNRPQVRSLHRAALGKRPTIIHSKRQGMPSLKQTTTRMQSSTATATSTVTTATNTATTATDTAKTNSLLSPLARYDALTSSGGSVRADKYQRVIVQQLDQLWNELQHYHPPEVKGAPVSAAAKQDNHNEQDDTLFRSFSKWLHKKKQPDTSTAVNVSFEDSPKSLYVYGTVGTGKTMVMDLFYDTLPIQRKRRVHFHAFMLDVHARIHAIKTSQPHLPNPLGPIADDLVRDAYVLCFDEFQVTDIADAMILRKLFTELFNRGVVLVTTSNRHPTELYQNGIQRQSFLPCIDLLMEKCHVLSLNSGTDYRQIEREMTQTYFYPLNQDTHDKIEALTQELTHNKPMKPMTLNFLERSLTIPAQVDGVAKVSFADMCDKPLSAADYLQIVKHFHTVVLTDIPCMTLKHRAMARRFITLVDALYESHVTLIASAENDFMHIFNATEGQGDMDDGMRAMMDDLNITDVESPLFSGQEEAFAFQRALSRLVQMESKEWVERNLR</sequence>
<dbReference type="Pfam" id="PF03969">
    <property type="entry name" value="AFG1_ATPase"/>
    <property type="match status" value="1"/>
</dbReference>
<comment type="caution">
    <text evidence="4">The sequence shown here is derived from an EMBL/GenBank/DDBJ whole genome shotgun (WGS) entry which is preliminary data.</text>
</comment>
<dbReference type="PANTHER" id="PTHR12169">
    <property type="entry name" value="ATPASE N2B"/>
    <property type="match status" value="1"/>
</dbReference>
<gene>
    <name evidence="4" type="ORF">BDA99DRAFT_340357</name>
</gene>
<name>A0AAD5KF06_9FUNG</name>
<dbReference type="GO" id="GO:0005739">
    <property type="term" value="C:mitochondrion"/>
    <property type="evidence" value="ECO:0007669"/>
    <property type="project" value="TreeGrafter"/>
</dbReference>
<organism evidence="4 5">
    <name type="scientific">Phascolomyces articulosus</name>
    <dbReference type="NCBI Taxonomy" id="60185"/>
    <lineage>
        <taxon>Eukaryota</taxon>
        <taxon>Fungi</taxon>
        <taxon>Fungi incertae sedis</taxon>
        <taxon>Mucoromycota</taxon>
        <taxon>Mucoromycotina</taxon>
        <taxon>Mucoromycetes</taxon>
        <taxon>Mucorales</taxon>
        <taxon>Lichtheimiaceae</taxon>
        <taxon>Phascolomyces</taxon>
    </lineage>
</organism>
<evidence type="ECO:0000256" key="1">
    <source>
        <dbReference type="ARBA" id="ARBA00010322"/>
    </source>
</evidence>
<dbReference type="AlphaFoldDB" id="A0AAD5KF06"/>
<proteinExistence type="inferred from homology"/>
<dbReference type="InterPro" id="IPR005654">
    <property type="entry name" value="ATPase_AFG1-like"/>
</dbReference>
<reference evidence="4" key="2">
    <citation type="submission" date="2023-02" db="EMBL/GenBank/DDBJ databases">
        <authorList>
            <consortium name="DOE Joint Genome Institute"/>
            <person name="Mondo S.J."/>
            <person name="Chang Y."/>
            <person name="Wang Y."/>
            <person name="Ahrendt S."/>
            <person name="Andreopoulos W."/>
            <person name="Barry K."/>
            <person name="Beard J."/>
            <person name="Benny G.L."/>
            <person name="Blankenship S."/>
            <person name="Bonito G."/>
            <person name="Cuomo C."/>
            <person name="Desiro A."/>
            <person name="Gervers K.A."/>
            <person name="Hundley H."/>
            <person name="Kuo A."/>
            <person name="LaButti K."/>
            <person name="Lang B.F."/>
            <person name="Lipzen A."/>
            <person name="O'Donnell K."/>
            <person name="Pangilinan J."/>
            <person name="Reynolds N."/>
            <person name="Sandor L."/>
            <person name="Smith M.W."/>
            <person name="Tsang A."/>
            <person name="Grigoriev I.V."/>
            <person name="Stajich J.E."/>
            <person name="Spatafora J.W."/>
        </authorList>
    </citation>
    <scope>NUCLEOTIDE SEQUENCE</scope>
    <source>
        <strain evidence="4">RSA 2281</strain>
    </source>
</reference>
<reference evidence="4" key="1">
    <citation type="journal article" date="2022" name="IScience">
        <title>Evolution of zygomycete secretomes and the origins of terrestrial fungal ecologies.</title>
        <authorList>
            <person name="Chang Y."/>
            <person name="Wang Y."/>
            <person name="Mondo S."/>
            <person name="Ahrendt S."/>
            <person name="Andreopoulos W."/>
            <person name="Barry K."/>
            <person name="Beard J."/>
            <person name="Benny G.L."/>
            <person name="Blankenship S."/>
            <person name="Bonito G."/>
            <person name="Cuomo C."/>
            <person name="Desiro A."/>
            <person name="Gervers K.A."/>
            <person name="Hundley H."/>
            <person name="Kuo A."/>
            <person name="LaButti K."/>
            <person name="Lang B.F."/>
            <person name="Lipzen A."/>
            <person name="O'Donnell K."/>
            <person name="Pangilinan J."/>
            <person name="Reynolds N."/>
            <person name="Sandor L."/>
            <person name="Smith M.E."/>
            <person name="Tsang A."/>
            <person name="Grigoriev I.V."/>
            <person name="Stajich J.E."/>
            <person name="Spatafora J.W."/>
        </authorList>
    </citation>
    <scope>NUCLEOTIDE SEQUENCE</scope>
    <source>
        <strain evidence="4">RSA 2281</strain>
    </source>
</reference>
<dbReference type="Gene3D" id="3.40.50.300">
    <property type="entry name" value="P-loop containing nucleotide triphosphate hydrolases"/>
    <property type="match status" value="1"/>
</dbReference>
<evidence type="ECO:0000256" key="2">
    <source>
        <dbReference type="ARBA" id="ARBA00022741"/>
    </source>
</evidence>
<dbReference type="GO" id="GO:0016887">
    <property type="term" value="F:ATP hydrolysis activity"/>
    <property type="evidence" value="ECO:0007669"/>
    <property type="project" value="InterPro"/>
</dbReference>
<accession>A0AAD5KF06</accession>
<protein>
    <submittedName>
        <fullName evidence="4">AFG1-like ATPase-domain-containing protein</fullName>
    </submittedName>
</protein>
<dbReference type="Proteomes" id="UP001209540">
    <property type="component" value="Unassembled WGS sequence"/>
</dbReference>
<evidence type="ECO:0000313" key="4">
    <source>
        <dbReference type="EMBL" id="KAI9269037.1"/>
    </source>
</evidence>
<comment type="similarity">
    <text evidence="1">Belongs to the AFG1 ATPase family.</text>
</comment>